<protein>
    <recommendedName>
        <fullName evidence="2">Lipocalin-like domain-containing protein</fullName>
    </recommendedName>
</protein>
<accession>A0A2Z5GCN3</accession>
<feature type="region of interest" description="Disordered" evidence="1">
    <location>
        <begin position="1"/>
        <end position="30"/>
    </location>
</feature>
<evidence type="ECO:0000256" key="1">
    <source>
        <dbReference type="SAM" id="MobiDB-lite"/>
    </source>
</evidence>
<feature type="domain" description="Lipocalin-like" evidence="2">
    <location>
        <begin position="2"/>
        <end position="90"/>
    </location>
</feature>
<dbReference type="AlphaFoldDB" id="A0A2Z5GCN3"/>
<reference evidence="3 4" key="1">
    <citation type="journal article" date="2018" name="Front. Microbiol.">
        <title>Hydrolytic Capabilities as a Key to Environmental Success: Chitinolytic and Cellulolytic Acidobacteria From Acidic Sub-arctic Soils and Boreal Peatlands.</title>
        <authorList>
            <person name="Belova S.E."/>
            <person name="Ravin N.V."/>
            <person name="Pankratov T.A."/>
            <person name="Rakitin A.L."/>
            <person name="Ivanova A.A."/>
            <person name="Beletsky A.V."/>
            <person name="Mardanov A.V."/>
            <person name="Sinninghe Damste J.S."/>
            <person name="Dedysh S.N."/>
        </authorList>
    </citation>
    <scope>NUCLEOTIDE SEQUENCE [LARGE SCALE GENOMIC DNA]</scope>
    <source>
        <strain evidence="3 4">SBC82</strain>
        <plasmid evidence="4">pacpol3</plasmid>
    </source>
</reference>
<dbReference type="Pfam" id="PF13924">
    <property type="entry name" value="Lipocalin_5"/>
    <property type="match status" value="1"/>
</dbReference>
<evidence type="ECO:0000259" key="2">
    <source>
        <dbReference type="Pfam" id="PF13924"/>
    </source>
</evidence>
<keyword evidence="4" id="KW-1185">Reference proteome</keyword>
<proteinExistence type="predicted"/>
<dbReference type="Proteomes" id="UP000253606">
    <property type="component" value="Plasmid pACPOL3"/>
</dbReference>
<keyword evidence="3" id="KW-0614">Plasmid</keyword>
<dbReference type="EMBL" id="CP030844">
    <property type="protein sequence ID" value="AXC16385.1"/>
    <property type="molecule type" value="Genomic_DNA"/>
</dbReference>
<sequence>MSDLLMSVRRSSHVVGDWNSNPQSDDEKESENFIGYSGEYQFDEVTATVTHIPSVSFVPALIGQRLKRQVKLDGDRLTLTVVTSKAGGGSVTSTPLVEAASLSSMTLGALCALG</sequence>
<dbReference type="KEGG" id="abas:ACPOL_7195"/>
<dbReference type="OrthoDB" id="118834at2"/>
<name>A0A2Z5GCN3_9BACT</name>
<dbReference type="InterPro" id="IPR024311">
    <property type="entry name" value="Lipocalin-like"/>
</dbReference>
<evidence type="ECO:0000313" key="4">
    <source>
        <dbReference type="Proteomes" id="UP000253606"/>
    </source>
</evidence>
<evidence type="ECO:0000313" key="3">
    <source>
        <dbReference type="EMBL" id="AXC16385.1"/>
    </source>
</evidence>
<gene>
    <name evidence="3" type="ORF">ACPOL_7195</name>
</gene>
<organism evidence="3 4">
    <name type="scientific">Acidisarcina polymorpha</name>
    <dbReference type="NCBI Taxonomy" id="2211140"/>
    <lineage>
        <taxon>Bacteria</taxon>
        <taxon>Pseudomonadati</taxon>
        <taxon>Acidobacteriota</taxon>
        <taxon>Terriglobia</taxon>
        <taxon>Terriglobales</taxon>
        <taxon>Acidobacteriaceae</taxon>
        <taxon>Acidisarcina</taxon>
    </lineage>
</organism>
<geneLocation type="plasmid" evidence="4">
    <name>pacpol3</name>
</geneLocation>